<dbReference type="AlphaFoldDB" id="A0A645HHL3"/>
<gene>
    <name evidence="1" type="ORF">SDC9_185599</name>
</gene>
<organism evidence="1">
    <name type="scientific">bioreactor metagenome</name>
    <dbReference type="NCBI Taxonomy" id="1076179"/>
    <lineage>
        <taxon>unclassified sequences</taxon>
        <taxon>metagenomes</taxon>
        <taxon>ecological metagenomes</taxon>
    </lineage>
</organism>
<name>A0A645HHL3_9ZZZZ</name>
<sequence>MHPLYVNNNLPFGDVKGMKAETDIYEVALLGYCDRMGRTGSNCEDVKADIKEFLIKCGVSNQEARRIIW</sequence>
<evidence type="ECO:0000313" key="1">
    <source>
        <dbReference type="EMBL" id="MPN38076.1"/>
    </source>
</evidence>
<proteinExistence type="predicted"/>
<protein>
    <submittedName>
        <fullName evidence="1">Uncharacterized protein</fullName>
    </submittedName>
</protein>
<dbReference type="EMBL" id="VSSQ01093082">
    <property type="protein sequence ID" value="MPN38076.1"/>
    <property type="molecule type" value="Genomic_DNA"/>
</dbReference>
<comment type="caution">
    <text evidence="1">The sequence shown here is derived from an EMBL/GenBank/DDBJ whole genome shotgun (WGS) entry which is preliminary data.</text>
</comment>
<accession>A0A645HHL3</accession>
<reference evidence="1" key="1">
    <citation type="submission" date="2019-08" db="EMBL/GenBank/DDBJ databases">
        <authorList>
            <person name="Kucharzyk K."/>
            <person name="Murdoch R.W."/>
            <person name="Higgins S."/>
            <person name="Loffler F."/>
        </authorList>
    </citation>
    <scope>NUCLEOTIDE SEQUENCE</scope>
</reference>